<accession>A0A1D8TR43</accession>
<feature type="domain" description="DUF1972" evidence="2">
    <location>
        <begin position="4"/>
        <end position="176"/>
    </location>
</feature>
<dbReference type="Proteomes" id="UP000177870">
    <property type="component" value="Chromosome"/>
</dbReference>
<dbReference type="InterPro" id="IPR015393">
    <property type="entry name" value="DUF1972"/>
</dbReference>
<protein>
    <submittedName>
        <fullName evidence="3">Glycosyl transferase</fullName>
    </submittedName>
</protein>
<reference evidence="4" key="1">
    <citation type="submission" date="2016-10" db="EMBL/GenBank/DDBJ databases">
        <title>Comparative genomics uncovers the prolific and rare metabolic potential of the cyanobacterial genus Moorea.</title>
        <authorList>
            <person name="Leao T."/>
            <person name="Castelao G."/>
            <person name="Korobeynikov A."/>
            <person name="Monroe E.A."/>
            <person name="Podell S."/>
            <person name="Glukhov E."/>
            <person name="Allen E."/>
            <person name="Gerwick W.H."/>
            <person name="Gerwick L."/>
        </authorList>
    </citation>
    <scope>NUCLEOTIDE SEQUENCE [LARGE SCALE GENOMIC DNA]</scope>
    <source>
        <strain evidence="4">PAL-8-15-08-1</strain>
    </source>
</reference>
<dbReference type="Gene3D" id="3.40.50.2000">
    <property type="entry name" value="Glycogen Phosphorylase B"/>
    <property type="match status" value="2"/>
</dbReference>
<dbReference type="AlphaFoldDB" id="A0A1D8TR43"/>
<evidence type="ECO:0000259" key="1">
    <source>
        <dbReference type="Pfam" id="PF00534"/>
    </source>
</evidence>
<dbReference type="GO" id="GO:0016757">
    <property type="term" value="F:glycosyltransferase activity"/>
    <property type="evidence" value="ECO:0007669"/>
    <property type="project" value="InterPro"/>
</dbReference>
<dbReference type="RefSeq" id="WP_070392589.1">
    <property type="nucleotide sequence ID" value="NZ_CP017599.1"/>
</dbReference>
<name>A0A1D8TR43_9CYAN</name>
<dbReference type="KEGG" id="mpro:BJP34_12260"/>
<dbReference type="PANTHER" id="PTHR12526:SF630">
    <property type="entry name" value="GLYCOSYLTRANSFERASE"/>
    <property type="match status" value="1"/>
</dbReference>
<dbReference type="OrthoDB" id="9792269at2"/>
<dbReference type="SUPFAM" id="SSF53756">
    <property type="entry name" value="UDP-Glycosyltransferase/glycogen phosphorylase"/>
    <property type="match status" value="1"/>
</dbReference>
<dbReference type="Pfam" id="PF09314">
    <property type="entry name" value="DUF1972"/>
    <property type="match status" value="1"/>
</dbReference>
<evidence type="ECO:0000313" key="4">
    <source>
        <dbReference type="Proteomes" id="UP000177870"/>
    </source>
</evidence>
<keyword evidence="3" id="KW-0808">Transferase</keyword>
<evidence type="ECO:0000259" key="2">
    <source>
        <dbReference type="Pfam" id="PF09314"/>
    </source>
</evidence>
<organism evidence="3 4">
    <name type="scientific">Moorena producens PAL-8-15-08-1</name>
    <dbReference type="NCBI Taxonomy" id="1458985"/>
    <lineage>
        <taxon>Bacteria</taxon>
        <taxon>Bacillati</taxon>
        <taxon>Cyanobacteriota</taxon>
        <taxon>Cyanophyceae</taxon>
        <taxon>Coleofasciculales</taxon>
        <taxon>Coleofasciculaceae</taxon>
        <taxon>Moorena</taxon>
    </lineage>
</organism>
<feature type="domain" description="Glycosyl transferase family 1" evidence="1">
    <location>
        <begin position="195"/>
        <end position="343"/>
    </location>
</feature>
<evidence type="ECO:0000313" key="3">
    <source>
        <dbReference type="EMBL" id="AOX00118.1"/>
    </source>
</evidence>
<proteinExistence type="predicted"/>
<dbReference type="PANTHER" id="PTHR12526">
    <property type="entry name" value="GLYCOSYLTRANSFERASE"/>
    <property type="match status" value="1"/>
</dbReference>
<dbReference type="InterPro" id="IPR001296">
    <property type="entry name" value="Glyco_trans_1"/>
</dbReference>
<gene>
    <name evidence="3" type="ORF">BJP34_12260</name>
</gene>
<dbReference type="Pfam" id="PF00534">
    <property type="entry name" value="Glycos_transf_1"/>
    <property type="match status" value="1"/>
</dbReference>
<sequence>MLKLSILGIRGIPAQYGGFETFAERLSKYLVSQGWEVTVYCQEEHKNQMYEEYWNGIRLVHIPVPYGNALGSIIFDWKSTLHALKQKGIVLTLGYNTAIFSIWYRLKGITNFMNMDGLEWKRSKWRLPEKIWLYLNEWAGCWLANSLIADHPAIKSHLLTRKVASDKITVIPYGTEKVVNADSQLLTPYNLVPKEYALVIARPEPENSILEIVSGFSRRPRGLKLVVLGRYLPDQLPYHKQVLEAASDEVIFPGAIYNKSVVNALRFHARLYIHGHQVGGTNPSLVEALSAGQPVLANNNRFNRWVAGPGAHYFKNEAELEEKLEILLNDGDELQKMKLASKKRYYEEFAQDKDIKAYERLFLSKAKQLHKVGLFSSPIPDIK</sequence>
<dbReference type="EMBL" id="CP017599">
    <property type="protein sequence ID" value="AOX00118.1"/>
    <property type="molecule type" value="Genomic_DNA"/>
</dbReference>